<organism evidence="2 3">
    <name type="scientific">Tanacetum coccineum</name>
    <dbReference type="NCBI Taxonomy" id="301880"/>
    <lineage>
        <taxon>Eukaryota</taxon>
        <taxon>Viridiplantae</taxon>
        <taxon>Streptophyta</taxon>
        <taxon>Embryophyta</taxon>
        <taxon>Tracheophyta</taxon>
        <taxon>Spermatophyta</taxon>
        <taxon>Magnoliopsida</taxon>
        <taxon>eudicotyledons</taxon>
        <taxon>Gunneridae</taxon>
        <taxon>Pentapetalae</taxon>
        <taxon>asterids</taxon>
        <taxon>campanulids</taxon>
        <taxon>Asterales</taxon>
        <taxon>Asteraceae</taxon>
        <taxon>Asteroideae</taxon>
        <taxon>Anthemideae</taxon>
        <taxon>Anthemidinae</taxon>
        <taxon>Tanacetum</taxon>
    </lineage>
</organism>
<protein>
    <submittedName>
        <fullName evidence="2">Uncharacterized protein</fullName>
    </submittedName>
</protein>
<reference evidence="2" key="1">
    <citation type="journal article" date="2022" name="Int. J. Mol. Sci.">
        <title>Draft Genome of Tanacetum Coccineum: Genomic Comparison of Closely Related Tanacetum-Family Plants.</title>
        <authorList>
            <person name="Yamashiro T."/>
            <person name="Shiraishi A."/>
            <person name="Nakayama K."/>
            <person name="Satake H."/>
        </authorList>
    </citation>
    <scope>NUCLEOTIDE SEQUENCE</scope>
</reference>
<evidence type="ECO:0000313" key="3">
    <source>
        <dbReference type="Proteomes" id="UP001151760"/>
    </source>
</evidence>
<keyword evidence="3" id="KW-1185">Reference proteome</keyword>
<comment type="caution">
    <text evidence="2">The sequence shown here is derived from an EMBL/GenBank/DDBJ whole genome shotgun (WGS) entry which is preliminary data.</text>
</comment>
<sequence>MYSCFEANMYFMFQAKHVYMFQAKHVYMLQAKHEKLVYVGAKYVGVKHDSVMFKCVLFALYENRSPNLETESGLLTSQIMNPQETEQVVACDQLWVPTTERVNISTTNVRLKPQSGIHHIRSKDSESYEVLLANKKYVIDVEVLGRSLIFVPKKEESYKLFILYSTSQIPPKKSRGKGLQGKKTADTTEESVEKATISVDDNIIPEPDIALELGKSISLVEAEEEVAAREVHDTHARIMTESVLEPARTIRQFSIAFRDTSSVSKKRRLVRPKAQGHSISH</sequence>
<evidence type="ECO:0000313" key="2">
    <source>
        <dbReference type="EMBL" id="GJS85511.1"/>
    </source>
</evidence>
<feature type="region of interest" description="Disordered" evidence="1">
    <location>
        <begin position="172"/>
        <end position="192"/>
    </location>
</feature>
<dbReference type="Proteomes" id="UP001151760">
    <property type="component" value="Unassembled WGS sequence"/>
</dbReference>
<dbReference type="EMBL" id="BQNB010011055">
    <property type="protein sequence ID" value="GJS85511.1"/>
    <property type="molecule type" value="Genomic_DNA"/>
</dbReference>
<name>A0ABQ4Z7E6_9ASTR</name>
<proteinExistence type="predicted"/>
<reference evidence="2" key="2">
    <citation type="submission" date="2022-01" db="EMBL/GenBank/DDBJ databases">
        <authorList>
            <person name="Yamashiro T."/>
            <person name="Shiraishi A."/>
            <person name="Satake H."/>
            <person name="Nakayama K."/>
        </authorList>
    </citation>
    <scope>NUCLEOTIDE SEQUENCE</scope>
</reference>
<accession>A0ABQ4Z7E6</accession>
<gene>
    <name evidence="2" type="ORF">Tco_0752052</name>
</gene>
<evidence type="ECO:0000256" key="1">
    <source>
        <dbReference type="SAM" id="MobiDB-lite"/>
    </source>
</evidence>